<feature type="region of interest" description="Disordered" evidence="1">
    <location>
        <begin position="1881"/>
        <end position="1903"/>
    </location>
</feature>
<evidence type="ECO:0000259" key="3">
    <source>
        <dbReference type="Pfam" id="PF22927"/>
    </source>
</evidence>
<dbReference type="InterPro" id="IPR016024">
    <property type="entry name" value="ARM-type_fold"/>
</dbReference>
<feature type="compositionally biased region" description="Low complexity" evidence="1">
    <location>
        <begin position="53"/>
        <end position="86"/>
    </location>
</feature>
<dbReference type="EMBL" id="UFQT01000285">
    <property type="protein sequence ID" value="SSX22807.1"/>
    <property type="molecule type" value="Genomic_DNA"/>
</dbReference>
<sequence>MSNKPIPSSRTAAKSKLNLASELYALGSKAGSSRSSDEQKSGKTSSDRKRESGGSSSSALPASKKAKLSLPGLSGASSRSSSEGPSSASIEYWEQTVIECEPVDLVSSVLTAIDQQDSDTIIGLICGAIKFYANPRTKTDNLLYMDLVYLSKLRPHIFCNETVTQALVSVLKRDTQNAFKGKNNPSSHVLTCNLLARGHFDKKQWPEIFMKIYIEDAINERIWVDNEDCSVFVENIISAFGTKIPPKSMLQPELTALTPNKEPSSSNLDEESLESIPSGDSVKSGGIDSGNGDNTLQSRYSHCMTAVEKIVIDAIKEQLNRRQGPDATTRNFLKFLSSCMGIQEVRALCVTRIELWIHNSKLGKSAQELLMYLCYNITDGKDKEVLSNLVKIRLKTKPLINVFMTCFKEMINLQPEILSTLLKYVVQNELSNTRNPNNMGMLGNMFQVKSDASAKHLAEIYQEFLLQKEDCLRTLKVFLRELVKMLRYDINLAVFVKAFINIRPEIVVQIQTSEFRERIFSHMVDLICLSMFLSVSPHVKDAIMTLRSGRDLKDSPFLYTFYAQMCQMQCDVIGFMLEVVPSVFQPAANDFTVMLHKILLFDPPESYCKGDTWPQDGEKTFFVRATSEIPLHQDSILKLILIGIHKEIQFSVPDTMELIDQMVRRAGALKTVTNYPPLEANKLEIIDFLFSMSEYHHPDNIALPMGYEPPKLSISSLYWKTWTILLILSAHNTSTFGSFCWEQYPMLRNLIEMCITNQFVQAKPPDEELQIAAIEKQQILEFETHLAAATSKVMITEQTSLLLPQVMLMDPMGHPRHPPLHVLEQLTILNKSHKLGHLLCRSRKPDLLVDIIQRQGTSQSMPWLADLVKNSEGDFNHLPVQCLCEFLLSNPIGANNPREQELMLYLQNLLVDAEVETQTTCEVIEYFLRRLSSTSRQSRASAIRALKILLKVFDKADESIIETNDSEWLIRFLPLIPHFNIVRPLVIIQLRAACQIENNAELIMSYIQFIASNTLHDGVTDMFDHVMDMSQLIVERSTVFSQIIPALNEVHENKFNTLNCLFVMFNNFFVKLRESKNQTFAEYPELLLVHFSDGTQCSTHLSIIQAFVVLLTYSKDIPGVETILDYWFPINMPPPQAFTLETQEPVQILPDWLKLKMIRSNVERLVDVALQDLTPDQIVLFVQNFGTPVSSMSKLLALLDRAVIENCEIVNSAILNKPYLAQLIEIQQARGAKNGHISVHTLDLHGQTITEPVKGNNVSKIDEWVVNLKQNTSVIKSDTKQTAAKTNKEMEEVIEAILTRPVINKLTLQKFRKLVQQLSFKSNKTQVKTGLAQDMLVTKILQYFVKMMKSQQGSYIFRNIIQNTTICTFFRALFAVDLEKSDQIAMQSQVIEDLLKYLNLQQHPILIQILLNKKKKLNLTRNVDEPITSSQNERQKTLSTVLTDISENKLAQDIAANRGDAPRLIKALTMGLQAVDVKIKTEPDQIQRNTSDNRGLLVDWLAESDSELIRSHPELQMKLLFGEINHSFRPYLLSLSHQSSWSSLAKVVENLLASCNEKYDPTFVLDFIDALIRNPKLWQGRDRAVPKHEQIEYILELNENQIKSMIDYVLRENALKVNPEPKLSTRMHLLLHCSDIQKWNLVHLIKYVNSKQDSNMKVVKKQFLQHLYLNIPPIKFLPVKVDDVYDADLRKLNGCVADEFAHCITTAINSLSNPKDWQTLSGDMVLIVRKLAASHPSLLLRELPVLAGLLQGRAHMDMFVLRIEHHLALFHEVLGLLELMQPKIFEDCYQESFHAALECYFQFLRFHGHTKDVFSILYRLVDLLQAYTAANTNTALKFIETYADLLQEIASNNRSFYGLNQLIQGLSLLKHKHTKLETKIKTEDTEVKQEPGTSSNETDIKEDESHGTAAVILAPYNKPDIAPPHWSKLISTLKHNQVEDVLTTFEEIENITYKKPQLIEEIFDKILEYIFHPSSAIRNKAFTLLVRFMKYNPGNAAYNSSILTNYIQCLTSDDTSIVVSALEILTEVVLCLQEYASEILNTVFELGITSRVSAYSALRKCLLSLKTQQAC</sequence>
<reference evidence="6" key="1">
    <citation type="submission" date="2018-04" db="EMBL/GenBank/DDBJ databases">
        <authorList>
            <person name="Go L.Y."/>
            <person name="Mitchell J.A."/>
        </authorList>
    </citation>
    <scope>NUCLEOTIDE SEQUENCE</scope>
    <source>
        <tissue evidence="6">Whole organism</tissue>
    </source>
</reference>
<accession>A0A336KEU4</accession>
<feature type="domain" description="Integrator complex subunit 1 INTS2-binding" evidence="5">
    <location>
        <begin position="922"/>
        <end position="1236"/>
    </location>
</feature>
<feature type="region of interest" description="Disordered" evidence="1">
    <location>
        <begin position="257"/>
        <end position="290"/>
    </location>
</feature>
<feature type="domain" description="Integrator complex subunit 1 R3" evidence="3">
    <location>
        <begin position="1698"/>
        <end position="1853"/>
    </location>
</feature>
<gene>
    <name evidence="6" type="primary">CSON007580</name>
</gene>
<dbReference type="Pfam" id="PF22929">
    <property type="entry name" value="INTS1_INTS2-bd"/>
    <property type="match status" value="1"/>
</dbReference>
<dbReference type="Pfam" id="PF22928">
    <property type="entry name" value="INTS1_R4"/>
    <property type="match status" value="1"/>
</dbReference>
<name>A0A336KEU4_CULSO</name>
<feature type="domain" description="Integrator complex subunit 1 R4" evidence="4">
    <location>
        <begin position="1934"/>
        <end position="2031"/>
    </location>
</feature>
<evidence type="ECO:0000259" key="5">
    <source>
        <dbReference type="Pfam" id="PF22929"/>
    </source>
</evidence>
<dbReference type="PANTHER" id="PTHR21224">
    <property type="entry name" value="INTEGRATOR COMPLEX SUBUNIT 1"/>
    <property type="match status" value="1"/>
</dbReference>
<dbReference type="OMA" id="CSEFRFY"/>
<dbReference type="InterPro" id="IPR053965">
    <property type="entry name" value="INTS1_R4"/>
</dbReference>
<dbReference type="InterPro" id="IPR053964">
    <property type="entry name" value="INT1_R3"/>
</dbReference>
<dbReference type="VEuPathDB" id="VectorBase:CSON007580"/>
<feature type="region of interest" description="Disordered" evidence="1">
    <location>
        <begin position="28"/>
        <end position="86"/>
    </location>
</feature>
<dbReference type="InterPro" id="IPR053966">
    <property type="entry name" value="INTS1_INTS2-bd"/>
</dbReference>
<protein>
    <submittedName>
        <fullName evidence="6">CSON007580 protein</fullName>
    </submittedName>
</protein>
<dbReference type="PANTHER" id="PTHR21224:SF1">
    <property type="entry name" value="INTEGRATOR COMPLEX SUBUNIT 1"/>
    <property type="match status" value="1"/>
</dbReference>
<dbReference type="EMBL" id="UFQS01000285">
    <property type="protein sequence ID" value="SSX02432.1"/>
    <property type="molecule type" value="Genomic_DNA"/>
</dbReference>
<evidence type="ECO:0000313" key="7">
    <source>
        <dbReference type="EMBL" id="SSX22807.1"/>
    </source>
</evidence>
<dbReference type="InterPro" id="IPR022145">
    <property type="entry name" value="INTS1_RPB2-bd"/>
</dbReference>
<dbReference type="InterPro" id="IPR038902">
    <property type="entry name" value="INTS1"/>
</dbReference>
<evidence type="ECO:0000313" key="6">
    <source>
        <dbReference type="EMBL" id="SSX02432.1"/>
    </source>
</evidence>
<feature type="compositionally biased region" description="Basic and acidic residues" evidence="1">
    <location>
        <begin position="35"/>
        <end position="52"/>
    </location>
</feature>
<reference evidence="7" key="2">
    <citation type="submission" date="2018-07" db="EMBL/GenBank/DDBJ databases">
        <authorList>
            <person name="Quirk P.G."/>
            <person name="Krulwich T.A."/>
        </authorList>
    </citation>
    <scope>NUCLEOTIDE SEQUENCE</scope>
</reference>
<dbReference type="GO" id="GO:0034474">
    <property type="term" value="P:U2 snRNA 3'-end processing"/>
    <property type="evidence" value="ECO:0007669"/>
    <property type="project" value="InterPro"/>
</dbReference>
<dbReference type="GO" id="GO:0032039">
    <property type="term" value="C:integrator complex"/>
    <property type="evidence" value="ECO:0007669"/>
    <property type="project" value="InterPro"/>
</dbReference>
<proteinExistence type="predicted"/>
<dbReference type="Pfam" id="PF22927">
    <property type="entry name" value="INT1_R3"/>
    <property type="match status" value="1"/>
</dbReference>
<evidence type="ECO:0000259" key="2">
    <source>
        <dbReference type="Pfam" id="PF12432"/>
    </source>
</evidence>
<organism evidence="6">
    <name type="scientific">Culicoides sonorensis</name>
    <name type="common">Biting midge</name>
    <dbReference type="NCBI Taxonomy" id="179676"/>
    <lineage>
        <taxon>Eukaryota</taxon>
        <taxon>Metazoa</taxon>
        <taxon>Ecdysozoa</taxon>
        <taxon>Arthropoda</taxon>
        <taxon>Hexapoda</taxon>
        <taxon>Insecta</taxon>
        <taxon>Pterygota</taxon>
        <taxon>Neoptera</taxon>
        <taxon>Endopterygota</taxon>
        <taxon>Diptera</taxon>
        <taxon>Nematocera</taxon>
        <taxon>Chironomoidea</taxon>
        <taxon>Ceratopogonidae</taxon>
        <taxon>Ceratopogoninae</taxon>
        <taxon>Culicoides</taxon>
        <taxon>Monoculicoides</taxon>
    </lineage>
</organism>
<evidence type="ECO:0000259" key="4">
    <source>
        <dbReference type="Pfam" id="PF22928"/>
    </source>
</evidence>
<feature type="domain" description="Integrator complex subunit 1 RPB2-binding" evidence="2">
    <location>
        <begin position="307"/>
        <end position="458"/>
    </location>
</feature>
<dbReference type="Pfam" id="PF12432">
    <property type="entry name" value="INTS1_RP2B-bd"/>
    <property type="match status" value="1"/>
</dbReference>
<dbReference type="SUPFAM" id="SSF48371">
    <property type="entry name" value="ARM repeat"/>
    <property type="match status" value="1"/>
</dbReference>
<dbReference type="Gene3D" id="1.25.10.10">
    <property type="entry name" value="Leucine-rich Repeat Variant"/>
    <property type="match status" value="1"/>
</dbReference>
<evidence type="ECO:0000256" key="1">
    <source>
        <dbReference type="SAM" id="MobiDB-lite"/>
    </source>
</evidence>
<dbReference type="InterPro" id="IPR011989">
    <property type="entry name" value="ARM-like"/>
</dbReference>